<organism evidence="1">
    <name type="scientific">marine sediment metagenome</name>
    <dbReference type="NCBI Taxonomy" id="412755"/>
    <lineage>
        <taxon>unclassified sequences</taxon>
        <taxon>metagenomes</taxon>
        <taxon>ecological metagenomes</taxon>
    </lineage>
</organism>
<reference evidence="1" key="1">
    <citation type="journal article" date="2015" name="Nature">
        <title>Complex archaea that bridge the gap between prokaryotes and eukaryotes.</title>
        <authorList>
            <person name="Spang A."/>
            <person name="Saw J.H."/>
            <person name="Jorgensen S.L."/>
            <person name="Zaremba-Niedzwiedzka K."/>
            <person name="Martijn J."/>
            <person name="Lind A.E."/>
            <person name="van Eijk R."/>
            <person name="Schleper C."/>
            <person name="Guy L."/>
            <person name="Ettema T.J."/>
        </authorList>
    </citation>
    <scope>NUCLEOTIDE SEQUENCE</scope>
</reference>
<dbReference type="EMBL" id="LAZR01008672">
    <property type="protein sequence ID" value="KKM77248.1"/>
    <property type="molecule type" value="Genomic_DNA"/>
</dbReference>
<dbReference type="AlphaFoldDB" id="A0A0F9K5E6"/>
<accession>A0A0F9K5E6</accession>
<sequence>MGYVKYAKKHESHLKITEQSLRDNITRRFADVETVKKFSYFEFFDFYTKKK</sequence>
<comment type="caution">
    <text evidence="1">The sequence shown here is derived from an EMBL/GenBank/DDBJ whole genome shotgun (WGS) entry which is preliminary data.</text>
</comment>
<protein>
    <submittedName>
        <fullName evidence="1">Uncharacterized protein</fullName>
    </submittedName>
</protein>
<name>A0A0F9K5E6_9ZZZZ</name>
<gene>
    <name evidence="1" type="ORF">LCGC14_1371990</name>
</gene>
<evidence type="ECO:0000313" key="1">
    <source>
        <dbReference type="EMBL" id="KKM77248.1"/>
    </source>
</evidence>
<proteinExistence type="predicted"/>